<reference evidence="4" key="1">
    <citation type="submission" date="2021-05" db="EMBL/GenBank/DDBJ databases">
        <title>Novel Bacillus species.</title>
        <authorList>
            <person name="Liu G."/>
        </authorList>
    </citation>
    <scope>NUCLEOTIDE SEQUENCE</scope>
    <source>
        <strain evidence="4 6">FJAT-50051</strain>
    </source>
</reference>
<dbReference type="InterPro" id="IPR021416">
    <property type="entry name" value="DUF3048_N"/>
</dbReference>
<dbReference type="SUPFAM" id="SSF159774">
    <property type="entry name" value="YerB-like"/>
    <property type="match status" value="1"/>
</dbReference>
<dbReference type="InterPro" id="IPR023158">
    <property type="entry name" value="YerB-like_sf"/>
</dbReference>
<accession>A0A942T7Z8</accession>
<keyword evidence="6" id="KW-1185">Reference proteome</keyword>
<evidence type="ECO:0000256" key="1">
    <source>
        <dbReference type="SAM" id="SignalP"/>
    </source>
</evidence>
<dbReference type="EMBL" id="JAGYPE020000083">
    <property type="protein sequence ID" value="MCH6269183.1"/>
    <property type="molecule type" value="Genomic_DNA"/>
</dbReference>
<organism evidence="4">
    <name type="scientific">Neobacillus citreus</name>
    <dbReference type="NCBI Taxonomy" id="2833578"/>
    <lineage>
        <taxon>Bacteria</taxon>
        <taxon>Bacillati</taxon>
        <taxon>Bacillota</taxon>
        <taxon>Bacilli</taxon>
        <taxon>Bacillales</taxon>
        <taxon>Bacillaceae</taxon>
        <taxon>Neobacillus</taxon>
    </lineage>
</organism>
<gene>
    <name evidence="5" type="ORF">KHB02_027010</name>
    <name evidence="4" type="ORF">KHB02_42100</name>
</gene>
<dbReference type="EMBL" id="JAGYPE010000009">
    <property type="protein sequence ID" value="MBS4187977.1"/>
    <property type="molecule type" value="Genomic_DNA"/>
</dbReference>
<comment type="caution">
    <text evidence="4">The sequence shown here is derived from an EMBL/GenBank/DDBJ whole genome shotgun (WGS) entry which is preliminary data.</text>
</comment>
<dbReference type="Pfam" id="PF11258">
    <property type="entry name" value="DUF3048"/>
    <property type="match status" value="1"/>
</dbReference>
<evidence type="ECO:0000313" key="5">
    <source>
        <dbReference type="EMBL" id="MCH6269183.1"/>
    </source>
</evidence>
<feature type="domain" description="DUF3048" evidence="3">
    <location>
        <begin position="231"/>
        <end position="332"/>
    </location>
</feature>
<feature type="signal peptide" evidence="1">
    <location>
        <begin position="1"/>
        <end position="21"/>
    </location>
</feature>
<protein>
    <submittedName>
        <fullName evidence="4">DUF3048 domain-containing protein</fullName>
    </submittedName>
</protein>
<keyword evidence="1" id="KW-0732">Signal</keyword>
<feature type="domain" description="DUF3048" evidence="2">
    <location>
        <begin position="54"/>
        <end position="194"/>
    </location>
</feature>
<evidence type="ECO:0000313" key="6">
    <source>
        <dbReference type="Proteomes" id="UP000677265"/>
    </source>
</evidence>
<sequence>MKKWAVAAAALLLLFSGCSKKEETVKPLEPKEKVVDKVVEKEEKKEEVAYYFPLTGVKSETKTDGRAVAVMINNHPKARPQSGLSKADIVYELIAEGDMTRFLAVFQSEKPANIGPVRSSRAYYIDLAKGLNALYIAHGYSEEARQMLESNYVDNLNGMQYDGTLFKRSSARKAPHNSYITYENILKGVEQKHYTMDKTPPSFTFLKEDEKSKVTGNEAKSVMISYSRGGISDLTFTFDPQSGKYKRFSGGEQTVDLENNEPVLLDNIFIIEAVHQVYDSAGHLKVDLKSGGKAYLLQMGKVNEVNWANKDGRIVPVKEGQEVPLVPGKTWVNVVPAKPGLSQSVSFDVQ</sequence>
<dbReference type="Gene3D" id="3.50.90.10">
    <property type="entry name" value="YerB-like"/>
    <property type="match status" value="1"/>
</dbReference>
<dbReference type="RefSeq" id="WP_213147779.1">
    <property type="nucleotide sequence ID" value="NZ_JAGYPE020000083.1"/>
</dbReference>
<evidence type="ECO:0000259" key="2">
    <source>
        <dbReference type="Pfam" id="PF11258"/>
    </source>
</evidence>
<dbReference type="InterPro" id="IPR035328">
    <property type="entry name" value="DUF3048_C"/>
</dbReference>
<feature type="chain" id="PRO_5044697314" evidence="1">
    <location>
        <begin position="22"/>
        <end position="350"/>
    </location>
</feature>
<name>A0A942T7Z8_9BACI</name>
<dbReference type="AlphaFoldDB" id="A0A942T7Z8"/>
<dbReference type="PROSITE" id="PS51257">
    <property type="entry name" value="PROKAR_LIPOPROTEIN"/>
    <property type="match status" value="1"/>
</dbReference>
<dbReference type="Proteomes" id="UP000677265">
    <property type="component" value="Unassembled WGS sequence"/>
</dbReference>
<evidence type="ECO:0000313" key="4">
    <source>
        <dbReference type="EMBL" id="MBS4187977.1"/>
    </source>
</evidence>
<proteinExistence type="predicted"/>
<dbReference type="Pfam" id="PF17479">
    <property type="entry name" value="DUF3048_C"/>
    <property type="match status" value="1"/>
</dbReference>
<evidence type="ECO:0000259" key="3">
    <source>
        <dbReference type="Pfam" id="PF17479"/>
    </source>
</evidence>